<dbReference type="SUPFAM" id="SSF56112">
    <property type="entry name" value="Protein kinase-like (PK-like)"/>
    <property type="match status" value="1"/>
</dbReference>
<evidence type="ECO:0000256" key="4">
    <source>
        <dbReference type="PROSITE-ProRule" id="PRU10141"/>
    </source>
</evidence>
<accession>A0A7S1VI93</accession>
<dbReference type="CDD" id="cd05122">
    <property type="entry name" value="PKc_STE"/>
    <property type="match status" value="1"/>
</dbReference>
<feature type="binding site" evidence="4">
    <location>
        <position position="370"/>
    </location>
    <ligand>
        <name>ATP</name>
        <dbReference type="ChEBI" id="CHEBI:30616"/>
    </ligand>
</feature>
<evidence type="ECO:0000256" key="5">
    <source>
        <dbReference type="SAM" id="MobiDB-lite"/>
    </source>
</evidence>
<dbReference type="InterPro" id="IPR008271">
    <property type="entry name" value="Ser/Thr_kinase_AS"/>
</dbReference>
<dbReference type="PANTHER" id="PTHR45832:SF22">
    <property type="entry name" value="SERINE_THREONINE-PROTEIN KINASE SAMKA-RELATED"/>
    <property type="match status" value="1"/>
</dbReference>
<dbReference type="InterPro" id="IPR051931">
    <property type="entry name" value="PAK3-like"/>
</dbReference>
<evidence type="ECO:0000256" key="2">
    <source>
        <dbReference type="ARBA" id="ARBA00022741"/>
    </source>
</evidence>
<evidence type="ECO:0000256" key="1">
    <source>
        <dbReference type="ARBA" id="ARBA00008874"/>
    </source>
</evidence>
<dbReference type="PROSITE" id="PS50011">
    <property type="entry name" value="PROTEIN_KINASE_DOM"/>
    <property type="match status" value="1"/>
</dbReference>
<organism evidence="7">
    <name type="scientific">Sexangularia sp. CB-2014</name>
    <dbReference type="NCBI Taxonomy" id="1486929"/>
    <lineage>
        <taxon>Eukaryota</taxon>
        <taxon>Amoebozoa</taxon>
        <taxon>Tubulinea</taxon>
        <taxon>Elardia</taxon>
        <taxon>Arcellinida</taxon>
        <taxon>Arcellinida incertae sedis</taxon>
        <taxon>Sexangularia</taxon>
    </lineage>
</organism>
<evidence type="ECO:0000313" key="7">
    <source>
        <dbReference type="EMBL" id="CAD9299170.1"/>
    </source>
</evidence>
<dbReference type="PROSITE" id="PS00108">
    <property type="entry name" value="PROTEIN_KINASE_ST"/>
    <property type="match status" value="1"/>
</dbReference>
<feature type="region of interest" description="Disordered" evidence="5">
    <location>
        <begin position="179"/>
        <end position="282"/>
    </location>
</feature>
<dbReference type="GO" id="GO:0005524">
    <property type="term" value="F:ATP binding"/>
    <property type="evidence" value="ECO:0007669"/>
    <property type="project" value="UniProtKB-UniRule"/>
</dbReference>
<gene>
    <name evidence="7" type="ORF">SSP0437_LOCUS7335</name>
</gene>
<dbReference type="InterPro" id="IPR011009">
    <property type="entry name" value="Kinase-like_dom_sf"/>
</dbReference>
<dbReference type="AlphaFoldDB" id="A0A7S1VI93"/>
<feature type="region of interest" description="Disordered" evidence="5">
    <location>
        <begin position="65"/>
        <end position="95"/>
    </location>
</feature>
<dbReference type="Gene3D" id="1.10.510.10">
    <property type="entry name" value="Transferase(Phosphotransferase) domain 1"/>
    <property type="match status" value="1"/>
</dbReference>
<reference evidence="7" key="1">
    <citation type="submission" date="2021-01" db="EMBL/GenBank/DDBJ databases">
        <authorList>
            <person name="Corre E."/>
            <person name="Pelletier E."/>
            <person name="Niang G."/>
            <person name="Scheremetjew M."/>
            <person name="Finn R."/>
            <person name="Kale V."/>
            <person name="Holt S."/>
            <person name="Cochrane G."/>
            <person name="Meng A."/>
            <person name="Brown T."/>
            <person name="Cohen L."/>
        </authorList>
    </citation>
    <scope>NUCLEOTIDE SEQUENCE</scope>
    <source>
        <strain evidence="7">ATCC 50979</strain>
    </source>
</reference>
<dbReference type="InterPro" id="IPR017441">
    <property type="entry name" value="Protein_kinase_ATP_BS"/>
</dbReference>
<feature type="domain" description="Protein kinase" evidence="6">
    <location>
        <begin position="335"/>
        <end position="591"/>
    </location>
</feature>
<dbReference type="Pfam" id="PF00069">
    <property type="entry name" value="Pkinase"/>
    <property type="match status" value="1"/>
</dbReference>
<evidence type="ECO:0000256" key="3">
    <source>
        <dbReference type="ARBA" id="ARBA00022840"/>
    </source>
</evidence>
<name>A0A7S1VI93_9EUKA</name>
<sequence>MCFFPPPLPFFHTQPRRFTTLVYLNYSRALYLLFQAPPPSPFCVFLPFLFPLCFVLYHRPTSAMGCGSSKPAKQSTSDGLPKPKTAEDRKKKSKLPSSVTARFFDDLPDRVQRDLERTNIPFGEFDRQLHVLSNVLRFSHKMTVVLDVNEEHPCWESMQDLLAQGCTFDLQKISAQDADAAERIASQAGTAKDSDEEEDEPAGTADTRETGGTVGMGKSPVRRSARSSKPGSLNASGHKSRSRSRNSSNDTTPRKKRSRATSVGSPGKADAPQSPGSSLDKIESTTLMSSAIDKARYESVDLKVLGRYDPFLRAKGEEHAASISPSEYGTFAKRFNVGDVVGSGGFGKVFETQVSGKDKQLAGKSTVALKKMLHSSASQENTNFNEIGCLLTFSHTNIVKFITAFVVHPPEKKPQCWVVMELMKGGTLQEAAKVASFTDEHCAYVGREMLKGIAYIHDLGYAHRDLKSANVMMSLDAEIKLIDFGLCTRADSHNLRHMVGSPFWMPPEMIRRQPHGLKVDLWSLAISLWEMRLSKAPNSHNKVRALFLVATEGLKPPKAAGEAFQEFLGQCLKLKPSDRPDAKDLLNHPFLDTAVDVEAISAILRDAFMKKALSSFS</sequence>
<feature type="compositionally biased region" description="Polar residues" evidence="5">
    <location>
        <begin position="227"/>
        <end position="237"/>
    </location>
</feature>
<dbReference type="GO" id="GO:0004672">
    <property type="term" value="F:protein kinase activity"/>
    <property type="evidence" value="ECO:0007669"/>
    <property type="project" value="InterPro"/>
</dbReference>
<dbReference type="SMART" id="SM00220">
    <property type="entry name" value="S_TKc"/>
    <property type="match status" value="1"/>
</dbReference>
<keyword evidence="2 4" id="KW-0547">Nucleotide-binding</keyword>
<evidence type="ECO:0000259" key="6">
    <source>
        <dbReference type="PROSITE" id="PS50011"/>
    </source>
</evidence>
<proteinExistence type="inferred from homology"/>
<dbReference type="PROSITE" id="PS00107">
    <property type="entry name" value="PROTEIN_KINASE_ATP"/>
    <property type="match status" value="1"/>
</dbReference>
<comment type="similarity">
    <text evidence="1">Belongs to the protein kinase superfamily. STE Ser/Thr protein kinase family. STE20 subfamily.</text>
</comment>
<dbReference type="PANTHER" id="PTHR45832">
    <property type="entry name" value="SERINE/THREONINE-PROTEIN KINASE SAMKA-RELATED-RELATED"/>
    <property type="match status" value="1"/>
</dbReference>
<keyword evidence="3 4" id="KW-0067">ATP-binding</keyword>
<dbReference type="InterPro" id="IPR000719">
    <property type="entry name" value="Prot_kinase_dom"/>
</dbReference>
<dbReference type="EMBL" id="HBGL01009450">
    <property type="protein sequence ID" value="CAD9299170.1"/>
    <property type="molecule type" value="Transcribed_RNA"/>
</dbReference>
<protein>
    <recommendedName>
        <fullName evidence="6">Protein kinase domain-containing protein</fullName>
    </recommendedName>
</protein>